<dbReference type="InterPro" id="IPR005064">
    <property type="entry name" value="BUG"/>
</dbReference>
<comment type="caution">
    <text evidence="3">The sequence shown here is derived from an EMBL/GenBank/DDBJ whole genome shotgun (WGS) entry which is preliminary data.</text>
</comment>
<dbReference type="Gene3D" id="3.40.190.150">
    <property type="entry name" value="Bordetella uptake gene, domain 1"/>
    <property type="match status" value="1"/>
</dbReference>
<keyword evidence="2" id="KW-0732">Signal</keyword>
<dbReference type="CDD" id="cd07012">
    <property type="entry name" value="PBP2_Bug_TTT"/>
    <property type="match status" value="1"/>
</dbReference>
<dbReference type="Pfam" id="PF03401">
    <property type="entry name" value="TctC"/>
    <property type="match status" value="1"/>
</dbReference>
<dbReference type="Proteomes" id="UP000294980">
    <property type="component" value="Unassembled WGS sequence"/>
</dbReference>
<feature type="signal peptide" evidence="2">
    <location>
        <begin position="1"/>
        <end position="30"/>
    </location>
</feature>
<gene>
    <name evidence="3" type="ORF">EV688_103135</name>
</gene>
<evidence type="ECO:0000256" key="2">
    <source>
        <dbReference type="SAM" id="SignalP"/>
    </source>
</evidence>
<dbReference type="OrthoDB" id="9780943at2"/>
<organism evidence="3 4">
    <name type="scientific">Chromatocurvus halotolerans</name>
    <dbReference type="NCBI Taxonomy" id="1132028"/>
    <lineage>
        <taxon>Bacteria</taxon>
        <taxon>Pseudomonadati</taxon>
        <taxon>Pseudomonadota</taxon>
        <taxon>Gammaproteobacteria</taxon>
        <taxon>Cellvibrionales</taxon>
        <taxon>Halieaceae</taxon>
        <taxon>Chromatocurvus</taxon>
    </lineage>
</organism>
<evidence type="ECO:0000313" key="4">
    <source>
        <dbReference type="Proteomes" id="UP000294980"/>
    </source>
</evidence>
<dbReference type="PANTHER" id="PTHR42928">
    <property type="entry name" value="TRICARBOXYLATE-BINDING PROTEIN"/>
    <property type="match status" value="1"/>
</dbReference>
<reference evidence="3 4" key="1">
    <citation type="submission" date="2019-03" db="EMBL/GenBank/DDBJ databases">
        <title>Genomic Encyclopedia of Type Strains, Phase IV (KMG-IV): sequencing the most valuable type-strain genomes for metagenomic binning, comparative biology and taxonomic classification.</title>
        <authorList>
            <person name="Goeker M."/>
        </authorList>
    </citation>
    <scope>NUCLEOTIDE SEQUENCE [LARGE SCALE GENOMIC DNA]</scope>
    <source>
        <strain evidence="3 4">DSM 23344</strain>
    </source>
</reference>
<dbReference type="PANTHER" id="PTHR42928:SF5">
    <property type="entry name" value="BLR1237 PROTEIN"/>
    <property type="match status" value="1"/>
</dbReference>
<dbReference type="EMBL" id="SLWX01000003">
    <property type="protein sequence ID" value="TCO77121.1"/>
    <property type="molecule type" value="Genomic_DNA"/>
</dbReference>
<dbReference type="PIRSF" id="PIRSF017082">
    <property type="entry name" value="YflP"/>
    <property type="match status" value="1"/>
</dbReference>
<comment type="similarity">
    <text evidence="1">Belongs to the UPF0065 (bug) family.</text>
</comment>
<proteinExistence type="inferred from homology"/>
<keyword evidence="4" id="KW-1185">Reference proteome</keyword>
<dbReference type="InterPro" id="IPR042100">
    <property type="entry name" value="Bug_dom1"/>
</dbReference>
<dbReference type="AlphaFoldDB" id="A0A4R2KS43"/>
<keyword evidence="3" id="KW-0675">Receptor</keyword>
<feature type="chain" id="PRO_5020733886" evidence="2">
    <location>
        <begin position="31"/>
        <end position="326"/>
    </location>
</feature>
<evidence type="ECO:0000256" key="1">
    <source>
        <dbReference type="ARBA" id="ARBA00006987"/>
    </source>
</evidence>
<evidence type="ECO:0000313" key="3">
    <source>
        <dbReference type="EMBL" id="TCO77121.1"/>
    </source>
</evidence>
<name>A0A4R2KS43_9GAMM</name>
<dbReference type="Gene3D" id="3.40.190.10">
    <property type="entry name" value="Periplasmic binding protein-like II"/>
    <property type="match status" value="1"/>
</dbReference>
<protein>
    <submittedName>
        <fullName evidence="3">Tripartite-type tricarboxylate transporter receptor subunit TctC</fullName>
    </submittedName>
</protein>
<sequence>MREFPAHRLRCLRALLICIPLCLMAGSARADAFPTERPIRLLTPYGAGGGIDIAARILSAVAEPHLGTRVDVVNMPGAGGLNAAMFTLDAKPDGYTLMISDYGPLITLPLREDTDYGPEDWTPVFQITEIAPTFVVHPDFPEPTLPGVMAAAAREPGRLHATHGAFMSSSHLPLLRLEQISELRMNHVPTLGGGETLQFLLASIVSLAVTNSSSIASAVEGGSVAPVAVATRQRIPELPETPTLLELGYDVVMPVWYTIFAPADVPEPRRRELAARIASAFDTERARSLAARASITLSGTDYDSLQQAYADTVATVTATISALQNP</sequence>
<accession>A0A4R2KS43</accession>